<evidence type="ECO:0000256" key="1">
    <source>
        <dbReference type="ARBA" id="ARBA00022448"/>
    </source>
</evidence>
<dbReference type="Proteomes" id="UP000626092">
    <property type="component" value="Unassembled WGS sequence"/>
</dbReference>
<keyword evidence="5" id="KW-1185">Reference proteome</keyword>
<keyword evidence="1" id="KW-0813">Transport</keyword>
<name>A0A834GHB3_RHOSS</name>
<dbReference type="PANTHER" id="PTHR33214">
    <property type="entry name" value="BIFUNCTIONAL INHIBITOR/LIPID-TRANSFER PROTEIN/SEED STORAGE 2S ALBUMIN SUPERFAMILY PROTEIN"/>
    <property type="match status" value="1"/>
</dbReference>
<gene>
    <name evidence="4" type="ORF">RHSIM_Rhsim10G0070600</name>
</gene>
<keyword evidence="2" id="KW-0446">Lipid-binding</keyword>
<evidence type="ECO:0000313" key="4">
    <source>
        <dbReference type="EMBL" id="KAF7130178.1"/>
    </source>
</evidence>
<dbReference type="InterPro" id="IPR036312">
    <property type="entry name" value="Bifun_inhib/LTP/seed_sf"/>
</dbReference>
<accession>A0A834GHB3</accession>
<organism evidence="4 5">
    <name type="scientific">Rhododendron simsii</name>
    <name type="common">Sims's rhododendron</name>
    <dbReference type="NCBI Taxonomy" id="118357"/>
    <lineage>
        <taxon>Eukaryota</taxon>
        <taxon>Viridiplantae</taxon>
        <taxon>Streptophyta</taxon>
        <taxon>Embryophyta</taxon>
        <taxon>Tracheophyta</taxon>
        <taxon>Spermatophyta</taxon>
        <taxon>Magnoliopsida</taxon>
        <taxon>eudicotyledons</taxon>
        <taxon>Gunneridae</taxon>
        <taxon>Pentapetalae</taxon>
        <taxon>asterids</taxon>
        <taxon>Ericales</taxon>
        <taxon>Ericaceae</taxon>
        <taxon>Ericoideae</taxon>
        <taxon>Rhodoreae</taxon>
        <taxon>Rhododendron</taxon>
    </lineage>
</organism>
<dbReference type="InterPro" id="IPR033872">
    <property type="entry name" value="nsLTP2"/>
</dbReference>
<reference evidence="4" key="1">
    <citation type="submission" date="2019-11" db="EMBL/GenBank/DDBJ databases">
        <authorList>
            <person name="Liu Y."/>
            <person name="Hou J."/>
            <person name="Li T.-Q."/>
            <person name="Guan C.-H."/>
            <person name="Wu X."/>
            <person name="Wu H.-Z."/>
            <person name="Ling F."/>
            <person name="Zhang R."/>
            <person name="Shi X.-G."/>
            <person name="Ren J.-P."/>
            <person name="Chen E.-F."/>
            <person name="Sun J.-M."/>
        </authorList>
    </citation>
    <scope>NUCLEOTIDE SEQUENCE</scope>
    <source>
        <strain evidence="4">Adult_tree_wgs_1</strain>
        <tissue evidence="4">Leaves</tissue>
    </source>
</reference>
<dbReference type="SUPFAM" id="SSF47699">
    <property type="entry name" value="Bifunctional inhibitor/lipid-transfer protein/seed storage 2S albumin"/>
    <property type="match status" value="1"/>
</dbReference>
<comment type="caution">
    <text evidence="4">The sequence shown here is derived from an EMBL/GenBank/DDBJ whole genome shotgun (WGS) entry which is preliminary data.</text>
</comment>
<evidence type="ECO:0000313" key="5">
    <source>
        <dbReference type="Proteomes" id="UP000626092"/>
    </source>
</evidence>
<dbReference type="Pfam" id="PF00234">
    <property type="entry name" value="Tryp_alpha_amyl"/>
    <property type="match status" value="1"/>
</dbReference>
<dbReference type="GO" id="GO:0008289">
    <property type="term" value="F:lipid binding"/>
    <property type="evidence" value="ECO:0007669"/>
    <property type="project" value="UniProtKB-KW"/>
</dbReference>
<dbReference type="EMBL" id="WJXA01000010">
    <property type="protein sequence ID" value="KAF7130178.1"/>
    <property type="molecule type" value="Genomic_DNA"/>
</dbReference>
<dbReference type="AlphaFoldDB" id="A0A834GHB3"/>
<dbReference type="Gene3D" id="1.10.110.10">
    <property type="entry name" value="Plant lipid-transfer and hydrophobic proteins"/>
    <property type="match status" value="1"/>
</dbReference>
<dbReference type="GO" id="GO:0006869">
    <property type="term" value="P:lipid transport"/>
    <property type="evidence" value="ECO:0007669"/>
    <property type="project" value="InterPro"/>
</dbReference>
<evidence type="ECO:0000256" key="2">
    <source>
        <dbReference type="ARBA" id="ARBA00023121"/>
    </source>
</evidence>
<dbReference type="PANTHER" id="PTHR33214:SF44">
    <property type="entry name" value="NON-SPECIFIC LIPID TRANSFER PROTEIN GPI-ANCHORED 33"/>
    <property type="match status" value="1"/>
</dbReference>
<dbReference type="CDD" id="cd01959">
    <property type="entry name" value="nsLTP2"/>
    <property type="match status" value="1"/>
</dbReference>
<dbReference type="InterPro" id="IPR016140">
    <property type="entry name" value="Bifunc_inhib/LTP/seed_store"/>
</dbReference>
<evidence type="ECO:0000259" key="3">
    <source>
        <dbReference type="Pfam" id="PF00234"/>
    </source>
</evidence>
<protein>
    <recommendedName>
        <fullName evidence="3">Bifunctional inhibitor/plant lipid transfer protein/seed storage helical domain-containing protein</fullName>
    </recommendedName>
</protein>
<dbReference type="OrthoDB" id="665742at2759"/>
<sequence length="127" mass="13386">MTAIRPEAYSVMGKAIRVQSGANLPFAGVTMKKVSCASLLCALVVVVVVVLAEARVAKAVTCSPLELRSCMGAFMSSQKPSSHCCDKLNEQTPCLCGYVKNPNLSQYVNSPNAQRVASDCGVTLPTC</sequence>
<feature type="domain" description="Bifunctional inhibitor/plant lipid transfer protein/seed storage helical" evidence="3">
    <location>
        <begin position="65"/>
        <end position="127"/>
    </location>
</feature>
<proteinExistence type="predicted"/>